<dbReference type="Proteomes" id="UP000190080">
    <property type="component" value="Unassembled WGS sequence"/>
</dbReference>
<protein>
    <submittedName>
        <fullName evidence="2">Uncharacterized protein</fullName>
    </submittedName>
</protein>
<organism evidence="2 3">
    <name type="scientific">Clostridium oryzae</name>
    <dbReference type="NCBI Taxonomy" id="1450648"/>
    <lineage>
        <taxon>Bacteria</taxon>
        <taxon>Bacillati</taxon>
        <taxon>Bacillota</taxon>
        <taxon>Clostridia</taxon>
        <taxon>Eubacteriales</taxon>
        <taxon>Clostridiaceae</taxon>
        <taxon>Clostridium</taxon>
    </lineage>
</organism>
<evidence type="ECO:0000313" key="2">
    <source>
        <dbReference type="EMBL" id="OPJ64456.1"/>
    </source>
</evidence>
<name>A0A1V4IWX8_9CLOT</name>
<feature type="coiled-coil region" evidence="1">
    <location>
        <begin position="152"/>
        <end position="180"/>
    </location>
</feature>
<evidence type="ECO:0000313" key="3">
    <source>
        <dbReference type="Proteomes" id="UP000190080"/>
    </source>
</evidence>
<dbReference type="EMBL" id="MZGV01000004">
    <property type="protein sequence ID" value="OPJ64456.1"/>
    <property type="molecule type" value="Genomic_DNA"/>
</dbReference>
<dbReference type="Pfam" id="PF19498">
    <property type="entry name" value="DUF6033"/>
    <property type="match status" value="1"/>
</dbReference>
<dbReference type="RefSeq" id="WP_079422105.1">
    <property type="nucleotide sequence ID" value="NZ_MZGV01000004.1"/>
</dbReference>
<dbReference type="AlphaFoldDB" id="A0A1V4IWX8"/>
<evidence type="ECO:0000256" key="1">
    <source>
        <dbReference type="SAM" id="Coils"/>
    </source>
</evidence>
<accession>A0A1V4IWX8</accession>
<gene>
    <name evidence="2" type="ORF">CLORY_06500</name>
</gene>
<keyword evidence="1" id="KW-0175">Coiled coil</keyword>
<reference evidence="2 3" key="1">
    <citation type="submission" date="2017-03" db="EMBL/GenBank/DDBJ databases">
        <title>Genome sequence of Clostridium oryzae DSM 28571.</title>
        <authorList>
            <person name="Poehlein A."/>
            <person name="Daniel R."/>
        </authorList>
    </citation>
    <scope>NUCLEOTIDE SEQUENCE [LARGE SCALE GENOMIC DNA]</scope>
    <source>
        <strain evidence="2 3">DSM 28571</strain>
    </source>
</reference>
<proteinExistence type="predicted"/>
<keyword evidence="3" id="KW-1185">Reference proteome</keyword>
<dbReference type="InterPro" id="IPR046097">
    <property type="entry name" value="DUF6033"/>
</dbReference>
<sequence length="207" mass="23672">MSVEIDNRYGSCYEQVSNKTKCDVSENKAGKRCTSDKGISKYNYFKNICSKYQNLNINMSDAVLGEENKLTINISPKLVEKATKDPKASEKINYLLDQMPSLPQFIEKLSYSLTGKKVTKVSIMIDENGECRTKCEFEDEDTKKLNTTEDHQEKLRKKKIKALRERAKALKEARKDASKDIKGQQVCGYYDTISEGFDSNLLDTKIY</sequence>
<comment type="caution">
    <text evidence="2">The sequence shown here is derived from an EMBL/GenBank/DDBJ whole genome shotgun (WGS) entry which is preliminary data.</text>
</comment>
<dbReference type="OrthoDB" id="1902904at2"/>